<dbReference type="PANTHER" id="PTHR21531:SF0">
    <property type="entry name" value="PROTEIN LTV1 HOMOLOG"/>
    <property type="match status" value="1"/>
</dbReference>
<keyword evidence="4" id="KW-1185">Reference proteome</keyword>
<dbReference type="AlphaFoldDB" id="A0ABD1XN70"/>
<comment type="caution">
    <text evidence="3">The sequence shown here is derived from an EMBL/GenBank/DDBJ whole genome shotgun (WGS) entry which is preliminary data.</text>
</comment>
<reference evidence="3 4" key="1">
    <citation type="submission" date="2024-09" db="EMBL/GenBank/DDBJ databases">
        <title>Chromosome-scale assembly of Riccia fluitans.</title>
        <authorList>
            <person name="Paukszto L."/>
            <person name="Sawicki J."/>
            <person name="Karawczyk K."/>
            <person name="Piernik-Szablinska J."/>
            <person name="Szczecinska M."/>
            <person name="Mazdziarz M."/>
        </authorList>
    </citation>
    <scope>NUCLEOTIDE SEQUENCE [LARGE SCALE GENOMIC DNA]</scope>
    <source>
        <strain evidence="3">Rf_01</strain>
        <tissue evidence="3">Aerial parts of the thallus</tissue>
    </source>
</reference>
<dbReference type="Proteomes" id="UP001605036">
    <property type="component" value="Unassembled WGS sequence"/>
</dbReference>
<feature type="compositionally biased region" description="Acidic residues" evidence="2">
    <location>
        <begin position="323"/>
        <end position="334"/>
    </location>
</feature>
<protein>
    <recommendedName>
        <fullName evidence="5">Protein LTV1 homolog</fullName>
    </recommendedName>
</protein>
<proteinExistence type="inferred from homology"/>
<sequence>MGKKKFIDKKKAATFTLVYRGFDEDENADAPARVFTRVDAGESYVKGFSDDDPRFFQQSSEYGDGREDGFGEKLDERGEFDAEEIEEDHSRFADADEESGEDEEDREGKRSTAPPAGFRKGIAEEKRRELIELGFPDDGYDYLQHLRKIGTPGLGGAFVPANRFEPKVLRADVKAYDDTNVQVERTNEEGKEAERRAIEIVSSSSRVVRKPLSKEGVLDADILAALENSDGSQFDSADELEDEFVILANDGIEERASSANVASGSGRSQGAALSAKPSHTQESDDEFDDEDDDCLDEEALSREERPARFLDEQFEMLALREYDDDDLGELDEDDPSTRGHADISEFSSVLSEFLIDKSYFKERYETPAEEGKGEILTIPTAAERATGSSFDSDAKSSMIIHAGVDYEVIKKTLEYRSDDEKEVVLEDASDEEKDHWDCETIVSTLSNLDNHPGKISVPGAVKRRIKLQDVEKSETGVIRLGGKQKLPLDYLPRRALAPVKEEEKPPSSKPAMSVAAAKKAGRRSGETFEEKKARKAAIKEARKEARAGKKALKLMYREDAHRAQRGAAVTGPAAIHLP</sequence>
<feature type="compositionally biased region" description="Acidic residues" evidence="2">
    <location>
        <begin position="95"/>
        <end position="105"/>
    </location>
</feature>
<feature type="compositionally biased region" description="Basic and acidic residues" evidence="2">
    <location>
        <begin position="299"/>
        <end position="308"/>
    </location>
</feature>
<evidence type="ECO:0000256" key="1">
    <source>
        <dbReference type="ARBA" id="ARBA00009078"/>
    </source>
</evidence>
<feature type="region of interest" description="Disordered" evidence="2">
    <location>
        <begin position="498"/>
        <end position="544"/>
    </location>
</feature>
<evidence type="ECO:0000256" key="2">
    <source>
        <dbReference type="SAM" id="MobiDB-lite"/>
    </source>
</evidence>
<evidence type="ECO:0008006" key="5">
    <source>
        <dbReference type="Google" id="ProtNLM"/>
    </source>
</evidence>
<dbReference type="PANTHER" id="PTHR21531">
    <property type="entry name" value="LOW-TEMPERATURE VIABILITY PROTEIN LTV1-RELATED"/>
    <property type="match status" value="1"/>
</dbReference>
<dbReference type="EMBL" id="JBHFFA010000008">
    <property type="protein sequence ID" value="KAL2610403.1"/>
    <property type="molecule type" value="Genomic_DNA"/>
</dbReference>
<dbReference type="InterPro" id="IPR007307">
    <property type="entry name" value="Ltv1"/>
</dbReference>
<comment type="similarity">
    <text evidence="1">Belongs to the LTV1 family.</text>
</comment>
<evidence type="ECO:0000313" key="3">
    <source>
        <dbReference type="EMBL" id="KAL2610403.1"/>
    </source>
</evidence>
<evidence type="ECO:0000313" key="4">
    <source>
        <dbReference type="Proteomes" id="UP001605036"/>
    </source>
</evidence>
<feature type="compositionally biased region" description="Acidic residues" evidence="2">
    <location>
        <begin position="283"/>
        <end position="298"/>
    </location>
</feature>
<accession>A0ABD1XN70</accession>
<feature type="region of interest" description="Disordered" evidence="2">
    <location>
        <begin position="256"/>
        <end position="308"/>
    </location>
</feature>
<feature type="region of interest" description="Disordered" evidence="2">
    <location>
        <begin position="323"/>
        <end position="342"/>
    </location>
</feature>
<feature type="compositionally biased region" description="Basic and acidic residues" evidence="2">
    <location>
        <begin position="523"/>
        <end position="544"/>
    </location>
</feature>
<feature type="compositionally biased region" description="Basic and acidic residues" evidence="2">
    <location>
        <begin position="63"/>
        <end position="80"/>
    </location>
</feature>
<organism evidence="3 4">
    <name type="scientific">Riccia fluitans</name>
    <dbReference type="NCBI Taxonomy" id="41844"/>
    <lineage>
        <taxon>Eukaryota</taxon>
        <taxon>Viridiplantae</taxon>
        <taxon>Streptophyta</taxon>
        <taxon>Embryophyta</taxon>
        <taxon>Marchantiophyta</taxon>
        <taxon>Marchantiopsida</taxon>
        <taxon>Marchantiidae</taxon>
        <taxon>Marchantiales</taxon>
        <taxon>Ricciaceae</taxon>
        <taxon>Riccia</taxon>
    </lineage>
</organism>
<feature type="region of interest" description="Disordered" evidence="2">
    <location>
        <begin position="44"/>
        <end position="123"/>
    </location>
</feature>
<feature type="compositionally biased region" description="Polar residues" evidence="2">
    <location>
        <begin position="257"/>
        <end position="268"/>
    </location>
</feature>
<name>A0ABD1XN70_9MARC</name>
<gene>
    <name evidence="3" type="ORF">R1flu_028976</name>
</gene>
<feature type="region of interest" description="Disordered" evidence="2">
    <location>
        <begin position="366"/>
        <end position="391"/>
    </location>
</feature>